<gene>
    <name evidence="2" type="ORF">STAFG_2985</name>
</gene>
<accession>S4MVV0</accession>
<dbReference type="AlphaFoldDB" id="S4MVV0"/>
<keyword evidence="3" id="KW-1185">Reference proteome</keyword>
<dbReference type="InterPro" id="IPR006827">
    <property type="entry name" value="Lant_deHydtase_N"/>
</dbReference>
<name>S4MVV0_9ACTN</name>
<evidence type="ECO:0000313" key="3">
    <source>
        <dbReference type="Proteomes" id="UP000015001"/>
    </source>
</evidence>
<dbReference type="PATRIC" id="fig|1283301.3.peg.2956"/>
<sequence length="680" mass="74895">MMTRVRPSLYQGAGQAMLRAAVHLTEPTMPPWPASTAPVEPWRAWLNSVWSDDAFRQTVTDASPDLAGQVQAIIDGRTPKPRRVRRAALATARYAIRYAHRSTPYGLFAGVALLGFDQSTSVRFGEDHQAVVRPDPIGLDEMLSAWESDSTRMADTKVCVNTLARQRNEHIHVPSEGDAEFRLALNPALRHVLNLARSPIEYRQLADKLAAEYPAVSDAARHRLLGELLRVRLLRSSLRAPATAVDPSDALPDAVRAQADRLRPACDLRLDADVRLPEQVLTEAGTAATVLARLATHPNGTPTWRRWIEQFTERYGENVPVPVEVATDSDRGVGFPEGFVTVSEPPRPMSRRDRLLLELAGTAAAEGRRTVALTGAMIEELEAAAGEKPHHPAPHLELAAQVHASSVQALGRGDFRLRVLTVSRSAGSMTGRFWHLFPGTEEAYAHLPTIDAEAELAQLAFHAGRVPADLLTRTPQALPRVVSVGEFRHPGPNVLFPGDLSVTVAAGRPQLVESATGKRLELLAPTAINFLWNNYTPPMARFLGEISRAVSPQVTWFDWGAAWTLPFTPALTYRRTILTAARWKIRSRTLPARTAPLQQWADQLHAWRARFRVPERVLLAEDDQQLPLDLSRDVDLDLLRAHLDASPFGIATLHDAPPLDADGWIGGRAHSIVVPLARRS</sequence>
<evidence type="ECO:0000259" key="1">
    <source>
        <dbReference type="Pfam" id="PF04738"/>
    </source>
</evidence>
<dbReference type="HOGENOM" id="CLU_010573_2_0_11"/>
<feature type="domain" description="Lantibiotic dehydratase N-terminal" evidence="1">
    <location>
        <begin position="260"/>
        <end position="639"/>
    </location>
</feature>
<dbReference type="EMBL" id="AOPY01001396">
    <property type="protein sequence ID" value="EPJ39935.1"/>
    <property type="molecule type" value="Genomic_DNA"/>
</dbReference>
<dbReference type="Pfam" id="PF04738">
    <property type="entry name" value="Lant_dehydr_N"/>
    <property type="match status" value="2"/>
</dbReference>
<evidence type="ECO:0000313" key="2">
    <source>
        <dbReference type="EMBL" id="EPJ39935.1"/>
    </source>
</evidence>
<protein>
    <recommendedName>
        <fullName evidence="1">Lantibiotic dehydratase N-terminal domain-containing protein</fullName>
    </recommendedName>
</protein>
<organism evidence="2 3">
    <name type="scientific">Streptomyces afghaniensis 772</name>
    <dbReference type="NCBI Taxonomy" id="1283301"/>
    <lineage>
        <taxon>Bacteria</taxon>
        <taxon>Bacillati</taxon>
        <taxon>Actinomycetota</taxon>
        <taxon>Actinomycetes</taxon>
        <taxon>Kitasatosporales</taxon>
        <taxon>Streptomycetaceae</taxon>
        <taxon>Streptomyces</taxon>
    </lineage>
</organism>
<proteinExistence type="predicted"/>
<dbReference type="Proteomes" id="UP000015001">
    <property type="component" value="Unassembled WGS sequence"/>
</dbReference>
<comment type="caution">
    <text evidence="2">The sequence shown here is derived from an EMBL/GenBank/DDBJ whole genome shotgun (WGS) entry which is preliminary data.</text>
</comment>
<feature type="domain" description="Lantibiotic dehydratase N-terminal" evidence="1">
    <location>
        <begin position="52"/>
        <end position="255"/>
    </location>
</feature>
<reference evidence="2 3" key="1">
    <citation type="submission" date="2013-02" db="EMBL/GenBank/DDBJ databases">
        <title>Draft Genome Sequence of Streptomyces afghaniensis, Which Produces Compounds of the Julimycin B-Complex.</title>
        <authorList>
            <person name="Gruening B.A."/>
            <person name="Praeg A."/>
            <person name="Erxleben A."/>
            <person name="Guenther S."/>
            <person name="Fiedler H.-P."/>
            <person name="Goodfellow M."/>
            <person name="Mueller M."/>
        </authorList>
    </citation>
    <scope>NUCLEOTIDE SEQUENCE [LARGE SCALE GENOMIC DNA]</scope>
    <source>
        <strain evidence="2 3">772</strain>
    </source>
</reference>